<dbReference type="InterPro" id="IPR045518">
    <property type="entry name" value="2EXR"/>
</dbReference>
<dbReference type="OrthoDB" id="3546385at2759"/>
<gene>
    <name evidence="2" type="ORF">ISF_07733</name>
</gene>
<reference evidence="2 3" key="1">
    <citation type="journal article" date="2016" name="Genome Biol. Evol.">
        <title>Divergent and convergent evolution of fungal pathogenicity.</title>
        <authorList>
            <person name="Shang Y."/>
            <person name="Xiao G."/>
            <person name="Zheng P."/>
            <person name="Cen K."/>
            <person name="Zhan S."/>
            <person name="Wang C."/>
        </authorList>
    </citation>
    <scope>NUCLEOTIDE SEQUENCE [LARGE SCALE GENOMIC DNA]</scope>
    <source>
        <strain evidence="2 3">ARSEF 2679</strain>
    </source>
</reference>
<accession>A0A167NJX4</accession>
<dbReference type="EMBL" id="AZHB01000024">
    <property type="protein sequence ID" value="OAA55628.1"/>
    <property type="molecule type" value="Genomic_DNA"/>
</dbReference>
<feature type="domain" description="2EXR" evidence="1">
    <location>
        <begin position="4"/>
        <end position="117"/>
    </location>
</feature>
<dbReference type="GeneID" id="30024025"/>
<dbReference type="PANTHER" id="PTHR35910">
    <property type="entry name" value="2EXR DOMAIN-CONTAINING PROTEIN"/>
    <property type="match status" value="1"/>
</dbReference>
<organism evidence="2 3">
    <name type="scientific">Cordyceps fumosorosea (strain ARSEF 2679)</name>
    <name type="common">Isaria fumosorosea</name>
    <dbReference type="NCBI Taxonomy" id="1081104"/>
    <lineage>
        <taxon>Eukaryota</taxon>
        <taxon>Fungi</taxon>
        <taxon>Dikarya</taxon>
        <taxon>Ascomycota</taxon>
        <taxon>Pezizomycotina</taxon>
        <taxon>Sordariomycetes</taxon>
        <taxon>Hypocreomycetidae</taxon>
        <taxon>Hypocreales</taxon>
        <taxon>Cordycipitaceae</taxon>
        <taxon>Cordyceps</taxon>
    </lineage>
</organism>
<dbReference type="PANTHER" id="PTHR35910:SF6">
    <property type="entry name" value="2EXR DOMAIN-CONTAINING PROTEIN"/>
    <property type="match status" value="1"/>
</dbReference>
<dbReference type="RefSeq" id="XP_018701352.1">
    <property type="nucleotide sequence ID" value="XM_018851336.1"/>
</dbReference>
<proteinExistence type="predicted"/>
<evidence type="ECO:0000313" key="2">
    <source>
        <dbReference type="EMBL" id="OAA55628.1"/>
    </source>
</evidence>
<evidence type="ECO:0000313" key="3">
    <source>
        <dbReference type="Proteomes" id="UP000076744"/>
    </source>
</evidence>
<sequence>MSTFHPFSNLPIELRTQIWIDAIPAQDEPAVFIYRVGCCTMTRRVYWDDHAEHLLQFDYYFNLFSRVQALDGLLSASQESRAITLDWLSRQDVLSRRRYAGGTLHVVRRFNPKIDTLYLPTPCVVHFGTQLIDLLYQPENYDQRIGPQRTHLRRLAIPRAAFNNGEVEILSAVIEYLEDLETLYVVLNHGDVDNADEGVGEQIPRTRWEFCNHSLSDRERDDLLTGS</sequence>
<keyword evidence="3" id="KW-1185">Reference proteome</keyword>
<evidence type="ECO:0000259" key="1">
    <source>
        <dbReference type="Pfam" id="PF20150"/>
    </source>
</evidence>
<comment type="caution">
    <text evidence="2">The sequence shown here is derived from an EMBL/GenBank/DDBJ whole genome shotgun (WGS) entry which is preliminary data.</text>
</comment>
<dbReference type="Proteomes" id="UP000076744">
    <property type="component" value="Unassembled WGS sequence"/>
</dbReference>
<dbReference type="AlphaFoldDB" id="A0A167NJX4"/>
<dbReference type="Pfam" id="PF20150">
    <property type="entry name" value="2EXR"/>
    <property type="match status" value="1"/>
</dbReference>
<protein>
    <recommendedName>
        <fullName evidence="1">2EXR domain-containing protein</fullName>
    </recommendedName>
</protein>
<name>A0A167NJX4_CORFA</name>